<comment type="caution">
    <text evidence="6">Lacks conserved residue(s) required for the propagation of feature annotation.</text>
</comment>
<gene>
    <name evidence="10" type="ORF">GCM10008170_06260</name>
</gene>
<dbReference type="GO" id="GO:0006355">
    <property type="term" value="P:regulation of DNA-templated transcription"/>
    <property type="evidence" value="ECO:0007669"/>
    <property type="project" value="InterPro"/>
</dbReference>
<dbReference type="InterPro" id="IPR001789">
    <property type="entry name" value="Sig_transdc_resp-reg_receiver"/>
</dbReference>
<evidence type="ECO:0000259" key="9">
    <source>
        <dbReference type="PROSITE" id="PS51755"/>
    </source>
</evidence>
<keyword evidence="3" id="KW-0805">Transcription regulation</keyword>
<sequence length="249" mass="26388">MPRDMNFRGQMKLIIIKKSEDLAHRLSDAAEAEGYTFELVTDAPEEGAPSVAGGRDVAVIAAATAGPAVADEVAMLRARHPKLYVIVAAAADDLEARLACYEAGADDCLAPPFAPREFAAKLAAIRRRRAAGDPIPLLAGRDARLDAGALVLRADGRSRGVTKREADLLVLLARAAGTPVAREEVLRKAWGAPARMTPNSVDVYVGYARRKLDLLGADVTIETVRGVGFRLAPRAAHATGSVSRSDRSS</sequence>
<evidence type="ECO:0000313" key="11">
    <source>
        <dbReference type="Proteomes" id="UP001143400"/>
    </source>
</evidence>
<evidence type="ECO:0000256" key="6">
    <source>
        <dbReference type="PROSITE-ProRule" id="PRU00169"/>
    </source>
</evidence>
<evidence type="ECO:0000256" key="4">
    <source>
        <dbReference type="ARBA" id="ARBA00023125"/>
    </source>
</evidence>
<dbReference type="EMBL" id="BSFF01000001">
    <property type="protein sequence ID" value="GLK54607.1"/>
    <property type="molecule type" value="Genomic_DNA"/>
</dbReference>
<comment type="caution">
    <text evidence="10">The sequence shown here is derived from an EMBL/GenBank/DDBJ whole genome shotgun (WGS) entry which is preliminary data.</text>
</comment>
<dbReference type="Gene3D" id="1.10.10.10">
    <property type="entry name" value="Winged helix-like DNA-binding domain superfamily/Winged helix DNA-binding domain"/>
    <property type="match status" value="1"/>
</dbReference>
<dbReference type="PROSITE" id="PS51755">
    <property type="entry name" value="OMPR_PHOB"/>
    <property type="match status" value="1"/>
</dbReference>
<feature type="domain" description="OmpR/PhoB-type" evidence="9">
    <location>
        <begin position="133"/>
        <end position="233"/>
    </location>
</feature>
<dbReference type="InterPro" id="IPR016032">
    <property type="entry name" value="Sig_transdc_resp-reg_C-effctor"/>
</dbReference>
<name>A0A9W6IS39_9HYPH</name>
<organism evidence="10 11">
    <name type="scientific">Methylopila capsulata</name>
    <dbReference type="NCBI Taxonomy" id="61654"/>
    <lineage>
        <taxon>Bacteria</taxon>
        <taxon>Pseudomonadati</taxon>
        <taxon>Pseudomonadota</taxon>
        <taxon>Alphaproteobacteria</taxon>
        <taxon>Hyphomicrobiales</taxon>
        <taxon>Methylopilaceae</taxon>
        <taxon>Methylopila</taxon>
    </lineage>
</organism>
<dbReference type="SMART" id="SM00862">
    <property type="entry name" value="Trans_reg_C"/>
    <property type="match status" value="1"/>
</dbReference>
<keyword evidence="4 7" id="KW-0238">DNA-binding</keyword>
<evidence type="ECO:0000313" key="10">
    <source>
        <dbReference type="EMBL" id="GLK54607.1"/>
    </source>
</evidence>
<dbReference type="SUPFAM" id="SSF52172">
    <property type="entry name" value="CheY-like"/>
    <property type="match status" value="1"/>
</dbReference>
<dbReference type="Pfam" id="PF00486">
    <property type="entry name" value="Trans_reg_C"/>
    <property type="match status" value="1"/>
</dbReference>
<dbReference type="Gene3D" id="3.40.50.2300">
    <property type="match status" value="1"/>
</dbReference>
<evidence type="ECO:0000256" key="1">
    <source>
        <dbReference type="ARBA" id="ARBA00022553"/>
    </source>
</evidence>
<dbReference type="PANTHER" id="PTHR48111">
    <property type="entry name" value="REGULATOR OF RPOS"/>
    <property type="match status" value="1"/>
</dbReference>
<dbReference type="GO" id="GO:0032993">
    <property type="term" value="C:protein-DNA complex"/>
    <property type="evidence" value="ECO:0007669"/>
    <property type="project" value="TreeGrafter"/>
</dbReference>
<dbReference type="InterPro" id="IPR036388">
    <property type="entry name" value="WH-like_DNA-bd_sf"/>
</dbReference>
<evidence type="ECO:0000256" key="7">
    <source>
        <dbReference type="PROSITE-ProRule" id="PRU01091"/>
    </source>
</evidence>
<dbReference type="Proteomes" id="UP001143400">
    <property type="component" value="Unassembled WGS sequence"/>
</dbReference>
<dbReference type="GO" id="GO:0000976">
    <property type="term" value="F:transcription cis-regulatory region binding"/>
    <property type="evidence" value="ECO:0007669"/>
    <property type="project" value="TreeGrafter"/>
</dbReference>
<feature type="DNA-binding region" description="OmpR/PhoB-type" evidence="7">
    <location>
        <begin position="133"/>
        <end position="233"/>
    </location>
</feature>
<keyword evidence="2" id="KW-0902">Two-component regulatory system</keyword>
<dbReference type="GO" id="GO:0005829">
    <property type="term" value="C:cytosol"/>
    <property type="evidence" value="ECO:0007669"/>
    <property type="project" value="TreeGrafter"/>
</dbReference>
<dbReference type="InterPro" id="IPR039420">
    <property type="entry name" value="WalR-like"/>
</dbReference>
<protein>
    <submittedName>
        <fullName evidence="10">DNA-binding response regulator</fullName>
    </submittedName>
</protein>
<proteinExistence type="predicted"/>
<evidence type="ECO:0000256" key="5">
    <source>
        <dbReference type="ARBA" id="ARBA00023163"/>
    </source>
</evidence>
<evidence type="ECO:0000259" key="8">
    <source>
        <dbReference type="PROSITE" id="PS50110"/>
    </source>
</evidence>
<dbReference type="PROSITE" id="PS50110">
    <property type="entry name" value="RESPONSE_REGULATORY"/>
    <property type="match status" value="1"/>
</dbReference>
<dbReference type="SUPFAM" id="SSF46894">
    <property type="entry name" value="C-terminal effector domain of the bipartite response regulators"/>
    <property type="match status" value="1"/>
</dbReference>
<evidence type="ECO:0000256" key="2">
    <source>
        <dbReference type="ARBA" id="ARBA00023012"/>
    </source>
</evidence>
<reference evidence="10" key="2">
    <citation type="submission" date="2023-01" db="EMBL/GenBank/DDBJ databases">
        <authorList>
            <person name="Sun Q."/>
            <person name="Evtushenko L."/>
        </authorList>
    </citation>
    <scope>NUCLEOTIDE SEQUENCE</scope>
    <source>
        <strain evidence="10">VKM B-1606</strain>
    </source>
</reference>
<dbReference type="InterPro" id="IPR011006">
    <property type="entry name" value="CheY-like_superfamily"/>
</dbReference>
<feature type="domain" description="Response regulatory" evidence="8">
    <location>
        <begin position="12"/>
        <end position="126"/>
    </location>
</feature>
<dbReference type="GO" id="GO:0000156">
    <property type="term" value="F:phosphorelay response regulator activity"/>
    <property type="evidence" value="ECO:0007669"/>
    <property type="project" value="TreeGrafter"/>
</dbReference>
<reference evidence="10" key="1">
    <citation type="journal article" date="2014" name="Int. J. Syst. Evol. Microbiol.">
        <title>Complete genome sequence of Corynebacterium casei LMG S-19264T (=DSM 44701T), isolated from a smear-ripened cheese.</title>
        <authorList>
            <consortium name="US DOE Joint Genome Institute (JGI-PGF)"/>
            <person name="Walter F."/>
            <person name="Albersmeier A."/>
            <person name="Kalinowski J."/>
            <person name="Ruckert C."/>
        </authorList>
    </citation>
    <scope>NUCLEOTIDE SEQUENCE</scope>
    <source>
        <strain evidence="10">VKM B-1606</strain>
    </source>
</reference>
<keyword evidence="1" id="KW-0597">Phosphoprotein</keyword>
<evidence type="ECO:0000256" key="3">
    <source>
        <dbReference type="ARBA" id="ARBA00023015"/>
    </source>
</evidence>
<dbReference type="InterPro" id="IPR001867">
    <property type="entry name" value="OmpR/PhoB-type_DNA-bd"/>
</dbReference>
<accession>A0A9W6IS39</accession>
<keyword evidence="5" id="KW-0804">Transcription</keyword>
<dbReference type="CDD" id="cd00383">
    <property type="entry name" value="trans_reg_C"/>
    <property type="match status" value="1"/>
</dbReference>
<dbReference type="AlphaFoldDB" id="A0A9W6IS39"/>
<dbReference type="PANTHER" id="PTHR48111:SF1">
    <property type="entry name" value="TWO-COMPONENT RESPONSE REGULATOR ORR33"/>
    <property type="match status" value="1"/>
</dbReference>